<dbReference type="SUPFAM" id="SSF52540">
    <property type="entry name" value="P-loop containing nucleoside triphosphate hydrolases"/>
    <property type="match status" value="1"/>
</dbReference>
<protein>
    <recommendedName>
        <fullName evidence="10">ATP-dependent RNA helicase SUV3, mitochondrial</fullName>
        <ecNumber evidence="2">3.6.4.13</ecNumber>
    </recommendedName>
</protein>
<dbReference type="Proteomes" id="UP000190274">
    <property type="component" value="Chromosome D"/>
</dbReference>
<dbReference type="CDD" id="cd18805">
    <property type="entry name" value="SF2_C_suv3"/>
    <property type="match status" value="1"/>
</dbReference>
<dbReference type="FunFam" id="3.40.50.300:FF:001549">
    <property type="entry name" value="SUV3p ATP-dependent RNA helicase"/>
    <property type="match status" value="1"/>
</dbReference>
<dbReference type="SMART" id="SM00487">
    <property type="entry name" value="DEXDc"/>
    <property type="match status" value="1"/>
</dbReference>
<dbReference type="CDD" id="cd17913">
    <property type="entry name" value="DEXQc_Suv3"/>
    <property type="match status" value="1"/>
</dbReference>
<dbReference type="Pfam" id="PF22527">
    <property type="entry name" value="DEXQc_Suv3"/>
    <property type="match status" value="1"/>
</dbReference>
<dbReference type="SMART" id="SM00490">
    <property type="entry name" value="HELICc"/>
    <property type="match status" value="1"/>
</dbReference>
<dbReference type="Pfam" id="PF00271">
    <property type="entry name" value="Helicase_C"/>
    <property type="match status" value="1"/>
</dbReference>
<dbReference type="GO" id="GO:0000372">
    <property type="term" value="P:Group I intron splicing"/>
    <property type="evidence" value="ECO:0007669"/>
    <property type="project" value="EnsemblFungi"/>
</dbReference>
<proteinExistence type="predicted"/>
<dbReference type="InterPro" id="IPR001650">
    <property type="entry name" value="Helicase_C-like"/>
</dbReference>
<comment type="subcellular location">
    <subcellularLocation>
        <location evidence="1">Mitochondrion</location>
    </subcellularLocation>
</comment>
<dbReference type="InterPro" id="IPR050699">
    <property type="entry name" value="RNA-DNA_Helicase"/>
</dbReference>
<dbReference type="PANTHER" id="PTHR12131:SF1">
    <property type="entry name" value="ATP-DEPENDENT RNA HELICASE SUPV3L1, MITOCHONDRIAL-RELATED"/>
    <property type="match status" value="1"/>
</dbReference>
<dbReference type="Gene3D" id="1.20.272.40">
    <property type="match status" value="1"/>
</dbReference>
<dbReference type="InterPro" id="IPR022192">
    <property type="entry name" value="SUV3_C"/>
</dbReference>
<dbReference type="EMBL" id="LT598454">
    <property type="protein sequence ID" value="SCU85158.1"/>
    <property type="molecule type" value="Genomic_DNA"/>
</dbReference>
<keyword evidence="8" id="KW-0496">Mitochondrion</keyword>
<dbReference type="EC" id="3.6.4.13" evidence="2"/>
<evidence type="ECO:0000256" key="1">
    <source>
        <dbReference type="ARBA" id="ARBA00004173"/>
    </source>
</evidence>
<evidence type="ECO:0000259" key="11">
    <source>
        <dbReference type="PROSITE" id="PS51194"/>
    </source>
</evidence>
<dbReference type="InterPro" id="IPR044774">
    <property type="entry name" value="Suv3_DEXQc"/>
</dbReference>
<dbReference type="Gene3D" id="1.20.58.1080">
    <property type="match status" value="1"/>
</dbReference>
<reference evidence="12 13" key="1">
    <citation type="submission" date="2016-03" db="EMBL/GenBank/DDBJ databases">
        <authorList>
            <person name="Devillers H."/>
        </authorList>
    </citation>
    <scope>NUCLEOTIDE SEQUENCE [LARGE SCALE GENOMIC DNA]</scope>
    <source>
        <strain evidence="12">CBS 10888</strain>
    </source>
</reference>
<dbReference type="InterPro" id="IPR027417">
    <property type="entry name" value="P-loop_NTPase"/>
</dbReference>
<evidence type="ECO:0000256" key="3">
    <source>
        <dbReference type="ARBA" id="ARBA00022741"/>
    </source>
</evidence>
<dbReference type="PROSITE" id="PS51194">
    <property type="entry name" value="HELICASE_CTER"/>
    <property type="match status" value="1"/>
</dbReference>
<dbReference type="Pfam" id="PF12513">
    <property type="entry name" value="SUV3_C"/>
    <property type="match status" value="1"/>
</dbReference>
<keyword evidence="13" id="KW-1185">Reference proteome</keyword>
<keyword evidence="4" id="KW-0378">Hydrolase</keyword>
<dbReference type="GO" id="GO:0045025">
    <property type="term" value="C:mitochondrial degradosome"/>
    <property type="evidence" value="ECO:0007669"/>
    <property type="project" value="EnsemblFungi"/>
</dbReference>
<keyword evidence="7" id="KW-0809">Transit peptide</keyword>
<evidence type="ECO:0000256" key="6">
    <source>
        <dbReference type="ARBA" id="ARBA00022840"/>
    </source>
</evidence>
<dbReference type="InterPro" id="IPR055206">
    <property type="entry name" value="DEXQc_SUV3"/>
</dbReference>
<feature type="domain" description="Helicase C-terminal" evidence="11">
    <location>
        <begin position="381"/>
        <end position="551"/>
    </location>
</feature>
<evidence type="ECO:0000256" key="10">
    <source>
        <dbReference type="ARBA" id="ARBA00071444"/>
    </source>
</evidence>
<evidence type="ECO:0000256" key="4">
    <source>
        <dbReference type="ARBA" id="ARBA00022801"/>
    </source>
</evidence>
<dbReference type="GO" id="GO:0000965">
    <property type="term" value="P:mitochondrial RNA 3'-end processing"/>
    <property type="evidence" value="ECO:0007669"/>
    <property type="project" value="TreeGrafter"/>
</dbReference>
<dbReference type="OrthoDB" id="6692397at2759"/>
<dbReference type="STRING" id="1266660.A0A1G4J629"/>
<dbReference type="GO" id="GO:0005524">
    <property type="term" value="F:ATP binding"/>
    <property type="evidence" value="ECO:0007669"/>
    <property type="project" value="UniProtKB-KW"/>
</dbReference>
<keyword evidence="5" id="KW-0347">Helicase</keyword>
<dbReference type="Gene3D" id="3.40.50.300">
    <property type="entry name" value="P-loop containing nucleotide triphosphate hydrolases"/>
    <property type="match status" value="2"/>
</dbReference>
<evidence type="ECO:0000256" key="9">
    <source>
        <dbReference type="ARBA" id="ARBA00047984"/>
    </source>
</evidence>
<gene>
    <name evidence="12" type="ORF">LADA_0D05996G</name>
</gene>
<comment type="catalytic activity">
    <reaction evidence="9">
        <text>ATP + H2O = ADP + phosphate + H(+)</text>
        <dbReference type="Rhea" id="RHEA:13065"/>
        <dbReference type="ChEBI" id="CHEBI:15377"/>
        <dbReference type="ChEBI" id="CHEBI:15378"/>
        <dbReference type="ChEBI" id="CHEBI:30616"/>
        <dbReference type="ChEBI" id="CHEBI:43474"/>
        <dbReference type="ChEBI" id="CHEBI:456216"/>
        <dbReference type="EC" id="3.6.4.13"/>
    </reaction>
</comment>
<dbReference type="FunFam" id="3.40.50.300:FF:000269">
    <property type="entry name" value="ATP-dependent RNA helicase SUPV3L1, mitochondrial"/>
    <property type="match status" value="1"/>
</dbReference>
<accession>A0A1G4J629</accession>
<name>A0A1G4J629_9SACH</name>
<dbReference type="AlphaFoldDB" id="A0A1G4J629"/>
<dbReference type="GO" id="GO:0008859">
    <property type="term" value="F:exoribonuclease II activity"/>
    <property type="evidence" value="ECO:0007669"/>
    <property type="project" value="EnsemblFungi"/>
</dbReference>
<organism evidence="12 13">
    <name type="scientific">Lachancea dasiensis</name>
    <dbReference type="NCBI Taxonomy" id="1072105"/>
    <lineage>
        <taxon>Eukaryota</taxon>
        <taxon>Fungi</taxon>
        <taxon>Dikarya</taxon>
        <taxon>Ascomycota</taxon>
        <taxon>Saccharomycotina</taxon>
        <taxon>Saccharomycetes</taxon>
        <taxon>Saccharomycetales</taxon>
        <taxon>Saccharomycetaceae</taxon>
        <taxon>Lachancea</taxon>
    </lineage>
</organism>
<dbReference type="GO" id="GO:0000957">
    <property type="term" value="P:mitochondrial RNA catabolic process"/>
    <property type="evidence" value="ECO:0007669"/>
    <property type="project" value="EnsemblFungi"/>
</dbReference>
<dbReference type="GO" id="GO:0003724">
    <property type="term" value="F:RNA helicase activity"/>
    <property type="evidence" value="ECO:0007669"/>
    <property type="project" value="UniProtKB-EC"/>
</dbReference>
<dbReference type="GO" id="GO:0006264">
    <property type="term" value="P:mitochondrial DNA replication"/>
    <property type="evidence" value="ECO:0007669"/>
    <property type="project" value="EnsemblFungi"/>
</dbReference>
<evidence type="ECO:0000256" key="8">
    <source>
        <dbReference type="ARBA" id="ARBA00023128"/>
    </source>
</evidence>
<evidence type="ECO:0000313" key="13">
    <source>
        <dbReference type="Proteomes" id="UP000190274"/>
    </source>
</evidence>
<evidence type="ECO:0000256" key="5">
    <source>
        <dbReference type="ARBA" id="ARBA00022806"/>
    </source>
</evidence>
<evidence type="ECO:0000256" key="2">
    <source>
        <dbReference type="ARBA" id="ARBA00012552"/>
    </source>
</evidence>
<sequence>MLPRCGAYSAIKGQSGLLRYQRRFLHHLNDRKSAKFAEWPWGKPSFNHLPPEERKDPNVLVLSFPKKANNLYTQNSDFKNMIDNSLRWVFDNKLLSFDHFEREAKECAFLQLKEHFYVQLRSRNLEQQASAHNFSIREFLQPTNPASVLCQVLNRNKIAATNWEVIRNTESVTEQQKVNHIVGGVYDFIYEQQMLPSLVPTRSSVNNADDIDISNPAEWFPDARKLRRKIIMHIGSTNSGKTYRALQRLKKCDRGYYAGPLRLLAREVYERFKTENVRCNLLTGEEVIQELDERGNAAGLTSGTVEMVPLSQKFDVVVLDEIQMMGDPDRGWAWTNALMGVNSREVHLCGEKSALPLVEKIVKMTGDELIVNEYERLGELKIEDNALKGGLKGLRKGDCVVAFSKKKILDLKLRIEKLTDLKVAVVYGSLPPETRIQQANMFNSGEYDVLVASDAVGMGLNLSIERVIFTTHMKFNGQEMVELTSSNVKQIGGRAGRYRVANATANGTENRKASVGYVTGVDAEVLDAVKKGMNSPIEYLHSAVVWPTDEICGKLMSHLPPGVRVSALLQTLATEVEKSSAKVFALSELKSRLTNIELFEHMNGIPFFDKLRLSNAPVKDFPLVKKAYIHFCTTIEQRQTRSLLSYPFSFDTLDPRFINSDKYSLEHYESLHNIIMLYFWLSNRYPSYFIDQQSARELKDLCEMIIFEKLDRLKRNPYIKRGPPGQQRAFSNKHFGHKNKIV</sequence>
<keyword evidence="3" id="KW-0547">Nucleotide-binding</keyword>
<dbReference type="InterPro" id="IPR014001">
    <property type="entry name" value="Helicase_ATP-bd"/>
</dbReference>
<dbReference type="PANTHER" id="PTHR12131">
    <property type="entry name" value="ATP-DEPENDENT RNA AND DNA HELICASE"/>
    <property type="match status" value="1"/>
</dbReference>
<keyword evidence="6" id="KW-0067">ATP-binding</keyword>
<evidence type="ECO:0000256" key="7">
    <source>
        <dbReference type="ARBA" id="ARBA00022946"/>
    </source>
</evidence>
<evidence type="ECO:0000313" key="12">
    <source>
        <dbReference type="EMBL" id="SCU85158.1"/>
    </source>
</evidence>